<dbReference type="AlphaFoldDB" id="A0A918ZHN2"/>
<evidence type="ECO:0000256" key="6">
    <source>
        <dbReference type="SAM" id="Phobius"/>
    </source>
</evidence>
<dbReference type="Proteomes" id="UP000641386">
    <property type="component" value="Unassembled WGS sequence"/>
</dbReference>
<feature type="compositionally biased region" description="Low complexity" evidence="5">
    <location>
        <begin position="1"/>
        <end position="26"/>
    </location>
</feature>
<keyword evidence="6" id="KW-0812">Transmembrane</keyword>
<feature type="region of interest" description="Disordered" evidence="5">
    <location>
        <begin position="186"/>
        <end position="222"/>
    </location>
</feature>
<evidence type="ECO:0000259" key="7">
    <source>
        <dbReference type="PROSITE" id="PS50847"/>
    </source>
</evidence>
<evidence type="ECO:0000256" key="2">
    <source>
        <dbReference type="ARBA" id="ARBA00022525"/>
    </source>
</evidence>
<evidence type="ECO:0000256" key="4">
    <source>
        <dbReference type="ARBA" id="ARBA00023088"/>
    </source>
</evidence>
<protein>
    <recommendedName>
        <fullName evidence="7">Gram-positive cocci surface proteins LPxTG domain-containing protein</fullName>
    </recommendedName>
</protein>
<dbReference type="NCBIfam" id="TIGR01167">
    <property type="entry name" value="LPXTG_anchor"/>
    <property type="match status" value="1"/>
</dbReference>
<organism evidence="8 9">
    <name type="scientific">Streptomyces spiralis</name>
    <dbReference type="NCBI Taxonomy" id="66376"/>
    <lineage>
        <taxon>Bacteria</taxon>
        <taxon>Bacillati</taxon>
        <taxon>Actinomycetota</taxon>
        <taxon>Actinomycetes</taxon>
        <taxon>Kitasatosporales</taxon>
        <taxon>Streptomycetaceae</taxon>
        <taxon>Streptomyces</taxon>
    </lineage>
</organism>
<keyword evidence="6" id="KW-0472">Membrane</keyword>
<keyword evidence="1" id="KW-0134">Cell wall</keyword>
<dbReference type="NCBIfam" id="NF041528">
    <property type="entry name" value="strep_LAETG"/>
    <property type="match status" value="1"/>
</dbReference>
<feature type="transmembrane region" description="Helical" evidence="6">
    <location>
        <begin position="226"/>
        <end position="248"/>
    </location>
</feature>
<sequence length="257" mass="26421">MSPSDSTSPSDSASASTTPSDSASPTDEPPTGVCEEDDADYKSKLDAQLNGLPGKIAVGSGWHPFTLTVKNPTQTDVKDVVFYAGVGPNDPDAPNAFSTSQVQLQVKYDGVWVDVTDEEGHSVGYLDLSDIAGGKTVTYQLRVNVKANAPIGEGLTIGGGLYFDEEENCLGSDEAHYIIQIVKAGTDTGGTEPQEGGKVPVPSEKPNQKNTQHATGSLAETGSSSMVPTIGLVGGVAVVVGAGALVAVRRRKGASNA</sequence>
<keyword evidence="9" id="KW-1185">Reference proteome</keyword>
<gene>
    <name evidence="8" type="ORF">GCM10014715_03290</name>
</gene>
<reference evidence="8" key="2">
    <citation type="submission" date="2020-09" db="EMBL/GenBank/DDBJ databases">
        <authorList>
            <person name="Sun Q."/>
            <person name="Ohkuma M."/>
        </authorList>
    </citation>
    <scope>NUCLEOTIDE SEQUENCE</scope>
    <source>
        <strain evidence="8">JCM 3302</strain>
    </source>
</reference>
<dbReference type="RefSeq" id="WP_189895679.1">
    <property type="nucleotide sequence ID" value="NZ_BNBC01000001.1"/>
</dbReference>
<evidence type="ECO:0000256" key="3">
    <source>
        <dbReference type="ARBA" id="ARBA00022729"/>
    </source>
</evidence>
<keyword evidence="2" id="KW-0964">Secreted</keyword>
<keyword evidence="3" id="KW-0732">Signal</keyword>
<proteinExistence type="predicted"/>
<dbReference type="PROSITE" id="PS50847">
    <property type="entry name" value="GRAM_POS_ANCHORING"/>
    <property type="match status" value="1"/>
</dbReference>
<dbReference type="EMBL" id="BNBC01000001">
    <property type="protein sequence ID" value="GHE53762.1"/>
    <property type="molecule type" value="Genomic_DNA"/>
</dbReference>
<accession>A0A918ZHN2</accession>
<feature type="domain" description="Gram-positive cocci surface proteins LPxTG" evidence="7">
    <location>
        <begin position="218"/>
        <end position="257"/>
    </location>
</feature>
<reference evidence="8" key="1">
    <citation type="journal article" date="2014" name="Int. J. Syst. Evol. Microbiol.">
        <title>Complete genome sequence of Corynebacterium casei LMG S-19264T (=DSM 44701T), isolated from a smear-ripened cheese.</title>
        <authorList>
            <consortium name="US DOE Joint Genome Institute (JGI-PGF)"/>
            <person name="Walter F."/>
            <person name="Albersmeier A."/>
            <person name="Kalinowski J."/>
            <person name="Ruckert C."/>
        </authorList>
    </citation>
    <scope>NUCLEOTIDE SEQUENCE</scope>
    <source>
        <strain evidence="8">JCM 3302</strain>
    </source>
</reference>
<keyword evidence="6" id="KW-1133">Transmembrane helix</keyword>
<comment type="caution">
    <text evidence="8">The sequence shown here is derived from an EMBL/GenBank/DDBJ whole genome shotgun (WGS) entry which is preliminary data.</text>
</comment>
<dbReference type="InterPro" id="IPR019931">
    <property type="entry name" value="LPXTG_anchor"/>
</dbReference>
<evidence type="ECO:0000313" key="8">
    <source>
        <dbReference type="EMBL" id="GHE53762.1"/>
    </source>
</evidence>
<evidence type="ECO:0000313" key="9">
    <source>
        <dbReference type="Proteomes" id="UP000641386"/>
    </source>
</evidence>
<name>A0A918ZHN2_9ACTN</name>
<feature type="compositionally biased region" description="Polar residues" evidence="5">
    <location>
        <begin position="208"/>
        <end position="222"/>
    </location>
</feature>
<evidence type="ECO:0000256" key="5">
    <source>
        <dbReference type="SAM" id="MobiDB-lite"/>
    </source>
</evidence>
<feature type="region of interest" description="Disordered" evidence="5">
    <location>
        <begin position="1"/>
        <end position="40"/>
    </location>
</feature>
<keyword evidence="4" id="KW-0572">Peptidoglycan-anchor</keyword>
<evidence type="ECO:0000256" key="1">
    <source>
        <dbReference type="ARBA" id="ARBA00022512"/>
    </source>
</evidence>